<evidence type="ECO:0000313" key="10">
    <source>
        <dbReference type="EMBL" id="SNS73727.1"/>
    </source>
</evidence>
<keyword evidence="5 9" id="KW-0812">Transmembrane</keyword>
<sequence length="186" mass="20004">MEFISQPWPWYVAGPLIAFIMLSLLLSGKRFGLSSNLRSMCSIMGAGKHCEFFDFNWKAQSWNLIFAVGLIAGGFIANQWMGADGVNISQQTIAELENMGVINPGQSMVPSELFSWDNLLTIKGLIAVILGGFLVGFGARYAGGCTSGHAISGLSDLQLPSLIAVIGFFIGGLAITYFVTPFLLNL</sequence>
<evidence type="ECO:0000256" key="6">
    <source>
        <dbReference type="ARBA" id="ARBA00022989"/>
    </source>
</evidence>
<dbReference type="PANTHER" id="PTHR30574">
    <property type="entry name" value="INNER MEMBRANE PROTEIN YEDE"/>
    <property type="match status" value="1"/>
</dbReference>
<evidence type="ECO:0000256" key="2">
    <source>
        <dbReference type="ARBA" id="ARBA00022448"/>
    </source>
</evidence>
<dbReference type="Proteomes" id="UP000198393">
    <property type="component" value="Unassembled WGS sequence"/>
</dbReference>
<dbReference type="EMBL" id="FZPD01000002">
    <property type="protein sequence ID" value="SNS73727.1"/>
    <property type="molecule type" value="Genomic_DNA"/>
</dbReference>
<dbReference type="Pfam" id="PF04143">
    <property type="entry name" value="Sulf_transp"/>
    <property type="match status" value="1"/>
</dbReference>
<comment type="similarity">
    <text evidence="8">Belongs to the TsuA/YedE (TC 9.B.102) family.</text>
</comment>
<evidence type="ECO:0000256" key="3">
    <source>
        <dbReference type="ARBA" id="ARBA00022475"/>
    </source>
</evidence>
<name>A0A239GX63_EKHLU</name>
<keyword evidence="2" id="KW-0813">Transport</keyword>
<keyword evidence="11" id="KW-1185">Reference proteome</keyword>
<accession>A0A239GX63</accession>
<feature type="transmembrane region" description="Helical" evidence="9">
    <location>
        <begin position="12"/>
        <end position="28"/>
    </location>
</feature>
<dbReference type="AlphaFoldDB" id="A0A239GX63"/>
<feature type="transmembrane region" description="Helical" evidence="9">
    <location>
        <begin position="62"/>
        <end position="81"/>
    </location>
</feature>
<evidence type="ECO:0000256" key="8">
    <source>
        <dbReference type="ARBA" id="ARBA00035655"/>
    </source>
</evidence>
<gene>
    <name evidence="10" type="ORF">SAMN05421640_1049</name>
</gene>
<evidence type="ECO:0000256" key="1">
    <source>
        <dbReference type="ARBA" id="ARBA00004429"/>
    </source>
</evidence>
<keyword evidence="6 9" id="KW-1133">Transmembrane helix</keyword>
<dbReference type="PANTHER" id="PTHR30574:SF1">
    <property type="entry name" value="SULPHUR TRANSPORT DOMAIN-CONTAINING PROTEIN"/>
    <property type="match status" value="1"/>
</dbReference>
<dbReference type="OrthoDB" id="9814020at2"/>
<keyword evidence="4" id="KW-0997">Cell inner membrane</keyword>
<evidence type="ECO:0000256" key="9">
    <source>
        <dbReference type="SAM" id="Phobius"/>
    </source>
</evidence>
<organism evidence="10 11">
    <name type="scientific">Ekhidna lutea</name>
    <dbReference type="NCBI Taxonomy" id="447679"/>
    <lineage>
        <taxon>Bacteria</taxon>
        <taxon>Pseudomonadati</taxon>
        <taxon>Bacteroidota</taxon>
        <taxon>Cytophagia</taxon>
        <taxon>Cytophagales</taxon>
        <taxon>Reichenbachiellaceae</taxon>
        <taxon>Ekhidna</taxon>
    </lineage>
</organism>
<feature type="transmembrane region" description="Helical" evidence="9">
    <location>
        <begin position="162"/>
        <end position="184"/>
    </location>
</feature>
<evidence type="ECO:0000256" key="5">
    <source>
        <dbReference type="ARBA" id="ARBA00022692"/>
    </source>
</evidence>
<dbReference type="RefSeq" id="WP_089355811.1">
    <property type="nucleotide sequence ID" value="NZ_FZPD01000002.1"/>
</dbReference>
<protein>
    <submittedName>
        <fullName evidence="10">Uncharacterized protein</fullName>
    </submittedName>
</protein>
<evidence type="ECO:0000256" key="7">
    <source>
        <dbReference type="ARBA" id="ARBA00023136"/>
    </source>
</evidence>
<evidence type="ECO:0000256" key="4">
    <source>
        <dbReference type="ARBA" id="ARBA00022519"/>
    </source>
</evidence>
<dbReference type="GO" id="GO:0005886">
    <property type="term" value="C:plasma membrane"/>
    <property type="evidence" value="ECO:0007669"/>
    <property type="project" value="UniProtKB-SubCell"/>
</dbReference>
<proteinExistence type="inferred from homology"/>
<keyword evidence="7 9" id="KW-0472">Membrane</keyword>
<reference evidence="10 11" key="1">
    <citation type="submission" date="2017-06" db="EMBL/GenBank/DDBJ databases">
        <authorList>
            <person name="Kim H.J."/>
            <person name="Triplett B.A."/>
        </authorList>
    </citation>
    <scope>NUCLEOTIDE SEQUENCE [LARGE SCALE GENOMIC DNA]</scope>
    <source>
        <strain evidence="10 11">DSM 19307</strain>
    </source>
</reference>
<evidence type="ECO:0000313" key="11">
    <source>
        <dbReference type="Proteomes" id="UP000198393"/>
    </source>
</evidence>
<comment type="subcellular location">
    <subcellularLocation>
        <location evidence="1">Cell inner membrane</location>
        <topology evidence="1">Multi-pass membrane protein</topology>
    </subcellularLocation>
</comment>
<keyword evidence="3" id="KW-1003">Cell membrane</keyword>
<feature type="transmembrane region" description="Helical" evidence="9">
    <location>
        <begin position="120"/>
        <end position="142"/>
    </location>
</feature>
<dbReference type="InterPro" id="IPR007272">
    <property type="entry name" value="Sulf_transp_TsuA/YedE"/>
</dbReference>